<dbReference type="Proteomes" id="UP000051804">
    <property type="component" value="Unassembled WGS sequence"/>
</dbReference>
<proteinExistence type="inferred from homology"/>
<name>A0A0R1JM78_9LACO</name>
<dbReference type="SUPFAM" id="SSF53271">
    <property type="entry name" value="PRTase-like"/>
    <property type="match status" value="1"/>
</dbReference>
<keyword evidence="2" id="KW-0808">Transferase</keyword>
<protein>
    <submittedName>
        <fullName evidence="2">Amidophosphoribosyltransferase</fullName>
    </submittedName>
</protein>
<reference evidence="2 3" key="1">
    <citation type="journal article" date="2015" name="Genome Announc.">
        <title>Expanding the biotechnology potential of lactobacilli through comparative genomics of 213 strains and associated genera.</title>
        <authorList>
            <person name="Sun Z."/>
            <person name="Harris H.M."/>
            <person name="McCann A."/>
            <person name="Guo C."/>
            <person name="Argimon S."/>
            <person name="Zhang W."/>
            <person name="Yang X."/>
            <person name="Jeffery I.B."/>
            <person name="Cooney J.C."/>
            <person name="Kagawa T.F."/>
            <person name="Liu W."/>
            <person name="Song Y."/>
            <person name="Salvetti E."/>
            <person name="Wrobel A."/>
            <person name="Rasinkangas P."/>
            <person name="Parkhill J."/>
            <person name="Rea M.C."/>
            <person name="O'Sullivan O."/>
            <person name="Ritari J."/>
            <person name="Douillard F.P."/>
            <person name="Paul Ross R."/>
            <person name="Yang R."/>
            <person name="Briner A.E."/>
            <person name="Felis G.E."/>
            <person name="de Vos W.M."/>
            <person name="Barrangou R."/>
            <person name="Klaenhammer T.R."/>
            <person name="Caufield P.W."/>
            <person name="Cui Y."/>
            <person name="Zhang H."/>
            <person name="O'Toole P.W."/>
        </authorList>
    </citation>
    <scope>NUCLEOTIDE SEQUENCE [LARGE SCALE GENOMIC DNA]</scope>
    <source>
        <strain evidence="2 3">JCM 17158</strain>
    </source>
</reference>
<dbReference type="AlphaFoldDB" id="A0A0R1JM78"/>
<keyword evidence="2" id="KW-0328">Glycosyltransferase</keyword>
<evidence type="ECO:0000313" key="3">
    <source>
        <dbReference type="Proteomes" id="UP000051804"/>
    </source>
</evidence>
<keyword evidence="3" id="KW-1185">Reference proteome</keyword>
<accession>A0A0R1JM78</accession>
<dbReference type="InterPro" id="IPR051910">
    <property type="entry name" value="ComF/GntX_DNA_util-trans"/>
</dbReference>
<dbReference type="PATRIC" id="fig|1291734.4.peg.1608"/>
<comment type="caution">
    <text evidence="2">The sequence shown here is derived from an EMBL/GenBank/DDBJ whole genome shotgun (WGS) entry which is preliminary data.</text>
</comment>
<dbReference type="STRING" id="1291734.FD02_GL001565"/>
<gene>
    <name evidence="2" type="ORF">FD02_GL001565</name>
</gene>
<dbReference type="CDD" id="cd06223">
    <property type="entry name" value="PRTases_typeI"/>
    <property type="match status" value="1"/>
</dbReference>
<dbReference type="InterPro" id="IPR000836">
    <property type="entry name" value="PRTase_dom"/>
</dbReference>
<evidence type="ECO:0000313" key="2">
    <source>
        <dbReference type="EMBL" id="KRK72592.1"/>
    </source>
</evidence>
<organism evidence="2 3">
    <name type="scientific">Lacticaseibacillus nasuensis JCM 17158</name>
    <dbReference type="NCBI Taxonomy" id="1291734"/>
    <lineage>
        <taxon>Bacteria</taxon>
        <taxon>Bacillati</taxon>
        <taxon>Bacillota</taxon>
        <taxon>Bacilli</taxon>
        <taxon>Lactobacillales</taxon>
        <taxon>Lactobacillaceae</taxon>
        <taxon>Lacticaseibacillus</taxon>
    </lineage>
</organism>
<dbReference type="EMBL" id="AZDJ01000022">
    <property type="protein sequence ID" value="KRK72592.1"/>
    <property type="molecule type" value="Genomic_DNA"/>
</dbReference>
<dbReference type="Gene3D" id="3.40.50.2020">
    <property type="match status" value="1"/>
</dbReference>
<evidence type="ECO:0000256" key="1">
    <source>
        <dbReference type="ARBA" id="ARBA00008007"/>
    </source>
</evidence>
<dbReference type="GO" id="GO:0016757">
    <property type="term" value="F:glycosyltransferase activity"/>
    <property type="evidence" value="ECO:0007669"/>
    <property type="project" value="UniProtKB-KW"/>
</dbReference>
<dbReference type="OrthoDB" id="9779910at2"/>
<sequence length="148" mass="16403">MLHHRAQFQYTPAMKALIYQFKGLGDYRLAGAFADLPRPGRAGDVLVPLPSEPGHWRERGFDPVLALFGHWGLTPLLAKADTAAPQASKTRAQRLATPQSFRVVRPLPRRRIILLDDVYTTGRTLYHAADALRAAGFAGEVVSFSLIR</sequence>
<dbReference type="InterPro" id="IPR029057">
    <property type="entry name" value="PRTase-like"/>
</dbReference>
<comment type="similarity">
    <text evidence="1">Belongs to the ComF/GntX family.</text>
</comment>
<dbReference type="PANTHER" id="PTHR47505:SF1">
    <property type="entry name" value="DNA UTILIZATION PROTEIN YHGH"/>
    <property type="match status" value="1"/>
</dbReference>
<dbReference type="PANTHER" id="PTHR47505">
    <property type="entry name" value="DNA UTILIZATION PROTEIN YHGH"/>
    <property type="match status" value="1"/>
</dbReference>